<dbReference type="EMBL" id="OR062602">
    <property type="protein sequence ID" value="WIU44171.1"/>
    <property type="molecule type" value="mRNA"/>
</dbReference>
<dbReference type="SMART" id="SM00309">
    <property type="entry name" value="PAH"/>
    <property type="match status" value="1"/>
</dbReference>
<evidence type="ECO:0000256" key="1">
    <source>
        <dbReference type="ARBA" id="ARBA00004613"/>
    </source>
</evidence>
<name>A0A9Y1Z2S9_CONEA</name>
<keyword evidence="5" id="KW-0732">Signal</keyword>
<dbReference type="CDD" id="cd00126">
    <property type="entry name" value="PAH"/>
    <property type="match status" value="1"/>
</dbReference>
<evidence type="ECO:0000256" key="2">
    <source>
        <dbReference type="ARBA" id="ARBA00010022"/>
    </source>
</evidence>
<reference evidence="6" key="1">
    <citation type="submission" date="2023-05" db="EMBL/GenBank/DDBJ databases">
        <authorList>
            <person name="Vijayasarathy M."/>
            <person name="Balaram P."/>
        </authorList>
    </citation>
    <scope>NUCLEOTIDE SEQUENCE</scope>
</reference>
<evidence type="ECO:0000256" key="4">
    <source>
        <dbReference type="RuleBase" id="RU000656"/>
    </source>
</evidence>
<dbReference type="AlphaFoldDB" id="A0A9Y1Z2S9"/>
<evidence type="ECO:0000256" key="5">
    <source>
        <dbReference type="SAM" id="SignalP"/>
    </source>
</evidence>
<protein>
    <submittedName>
        <fullName evidence="6">Conotoxin unclassified superfamily</fullName>
    </submittedName>
</protein>
<sequence length="81" mass="9086">MHKALLSALLVISLVVAEVTCGEARMGPPERPQVFQRPEDLVNYLKALNEYYAIVGRPRFGRSVNTNKRSVEELGDLKSDE</sequence>
<dbReference type="InterPro" id="IPR001955">
    <property type="entry name" value="Pancreatic_hormone-like"/>
</dbReference>
<feature type="chain" id="PRO_5040784479" evidence="5">
    <location>
        <begin position="18"/>
        <end position="81"/>
    </location>
</feature>
<dbReference type="GO" id="GO:0005179">
    <property type="term" value="F:hormone activity"/>
    <property type="evidence" value="ECO:0007669"/>
    <property type="project" value="InterPro"/>
</dbReference>
<dbReference type="GO" id="GO:0005576">
    <property type="term" value="C:extracellular region"/>
    <property type="evidence" value="ECO:0007669"/>
    <property type="project" value="UniProtKB-SubCell"/>
</dbReference>
<feature type="signal peptide" evidence="5">
    <location>
        <begin position="1"/>
        <end position="17"/>
    </location>
</feature>
<dbReference type="PROSITE" id="PS00265">
    <property type="entry name" value="PANCREATIC_HORMONE_1"/>
    <property type="match status" value="1"/>
</dbReference>
<keyword evidence="3" id="KW-0964">Secreted</keyword>
<evidence type="ECO:0000313" key="6">
    <source>
        <dbReference type="EMBL" id="WIU44171.1"/>
    </source>
</evidence>
<dbReference type="InterPro" id="IPR020392">
    <property type="entry name" value="Pancreatic_hormone-like_CS"/>
</dbReference>
<evidence type="ECO:0000256" key="3">
    <source>
        <dbReference type="ARBA" id="ARBA00022525"/>
    </source>
</evidence>
<comment type="subcellular location">
    <subcellularLocation>
        <location evidence="1">Secreted</location>
    </subcellularLocation>
</comment>
<accession>A0A9Y1Z2S9</accession>
<dbReference type="Pfam" id="PF00159">
    <property type="entry name" value="Hormone_3"/>
    <property type="match status" value="1"/>
</dbReference>
<proteinExistence type="evidence at transcript level"/>
<dbReference type="PROSITE" id="PS50276">
    <property type="entry name" value="PANCREATIC_HORMONE_2"/>
    <property type="match status" value="1"/>
</dbReference>
<organism evidence="6">
    <name type="scientific">Conus ebraeus</name>
    <name type="common">Hebrew cone</name>
    <dbReference type="NCBI Taxonomy" id="89425"/>
    <lineage>
        <taxon>Eukaryota</taxon>
        <taxon>Metazoa</taxon>
        <taxon>Spiralia</taxon>
        <taxon>Lophotrochozoa</taxon>
        <taxon>Mollusca</taxon>
        <taxon>Gastropoda</taxon>
        <taxon>Caenogastropoda</taxon>
        <taxon>Neogastropoda</taxon>
        <taxon>Conoidea</taxon>
        <taxon>Conidae</taxon>
        <taxon>Conus</taxon>
        <taxon>Virroconus</taxon>
    </lineage>
</organism>
<comment type="similarity">
    <text evidence="2 4">Belongs to the NPY family.</text>
</comment>